<dbReference type="AlphaFoldDB" id="A0A0F9QZF1"/>
<name>A0A0F9QZF1_9ZZZZ</name>
<dbReference type="EMBL" id="LAZR01004234">
    <property type="protein sequence ID" value="KKN10553.1"/>
    <property type="molecule type" value="Genomic_DNA"/>
</dbReference>
<comment type="caution">
    <text evidence="1">The sequence shown here is derived from an EMBL/GenBank/DDBJ whole genome shotgun (WGS) entry which is preliminary data.</text>
</comment>
<sequence length="33" mass="3980">MLVFLCEKCHNELKAKIEDIAWEYLRVRRGDEA</sequence>
<evidence type="ECO:0000313" key="1">
    <source>
        <dbReference type="EMBL" id="KKN10553.1"/>
    </source>
</evidence>
<protein>
    <submittedName>
        <fullName evidence="1">Uncharacterized protein</fullName>
    </submittedName>
</protein>
<accession>A0A0F9QZF1</accession>
<proteinExistence type="predicted"/>
<gene>
    <name evidence="1" type="ORF">LCGC14_1035410</name>
</gene>
<organism evidence="1">
    <name type="scientific">marine sediment metagenome</name>
    <dbReference type="NCBI Taxonomy" id="412755"/>
    <lineage>
        <taxon>unclassified sequences</taxon>
        <taxon>metagenomes</taxon>
        <taxon>ecological metagenomes</taxon>
    </lineage>
</organism>
<reference evidence="1" key="1">
    <citation type="journal article" date="2015" name="Nature">
        <title>Complex archaea that bridge the gap between prokaryotes and eukaryotes.</title>
        <authorList>
            <person name="Spang A."/>
            <person name="Saw J.H."/>
            <person name="Jorgensen S.L."/>
            <person name="Zaremba-Niedzwiedzka K."/>
            <person name="Martijn J."/>
            <person name="Lind A.E."/>
            <person name="van Eijk R."/>
            <person name="Schleper C."/>
            <person name="Guy L."/>
            <person name="Ettema T.J."/>
        </authorList>
    </citation>
    <scope>NUCLEOTIDE SEQUENCE</scope>
</reference>